<protein>
    <recommendedName>
        <fullName evidence="4">LemA family protein</fullName>
    </recommendedName>
</protein>
<evidence type="ECO:0000256" key="1">
    <source>
        <dbReference type="SAM" id="Phobius"/>
    </source>
</evidence>
<reference evidence="2 3" key="1">
    <citation type="submission" date="2015-11" db="EMBL/GenBank/DDBJ databases">
        <title>Expanding the genomic diversity of Burkholderia species for the development of highly accurate diagnostics.</title>
        <authorList>
            <person name="Sahl J."/>
            <person name="Keim P."/>
            <person name="Wagner D."/>
        </authorList>
    </citation>
    <scope>NUCLEOTIDE SEQUENCE [LARGE SCALE GENOMIC DNA]</scope>
    <source>
        <strain evidence="2 3">MSMB1585WGS</strain>
    </source>
</reference>
<sequence length="231" mass="25522">MSLIRSIRMTRASWYMTGYVALLLGIVGILALLGKQIAFGLQVEVFKVIATLVGTGLLGVFATFAINELNRQKERRDAERAMRRTMLADLITDYNGVKAIRRSLRAEAIRPVYSNPSAHVLKQRYLELLPKLNKAQLRLESVVRLIDGNKHAYPGHDELLKRVSAAEKYLGALIKEWEDRSGLLLDAPGTNALADFPRLRCFVDTASQSFGPGFADPIGEALGKLAATLAE</sequence>
<proteinExistence type="predicted"/>
<comment type="caution">
    <text evidence="2">The sequence shown here is derived from an EMBL/GenBank/DDBJ whole genome shotgun (WGS) entry which is preliminary data.</text>
</comment>
<evidence type="ECO:0000313" key="3">
    <source>
        <dbReference type="Proteomes" id="UP000057910"/>
    </source>
</evidence>
<organism evidence="2 3">
    <name type="scientific">Burkholderia ubonensis</name>
    <dbReference type="NCBI Taxonomy" id="101571"/>
    <lineage>
        <taxon>Bacteria</taxon>
        <taxon>Pseudomonadati</taxon>
        <taxon>Pseudomonadota</taxon>
        <taxon>Betaproteobacteria</taxon>
        <taxon>Burkholderiales</taxon>
        <taxon>Burkholderiaceae</taxon>
        <taxon>Burkholderia</taxon>
        <taxon>Burkholderia cepacia complex</taxon>
    </lineage>
</organism>
<keyword evidence="1" id="KW-1133">Transmembrane helix</keyword>
<dbReference type="Proteomes" id="UP000057910">
    <property type="component" value="Unassembled WGS sequence"/>
</dbReference>
<accession>A0ABD4DZR5</accession>
<keyword evidence="1" id="KW-0812">Transmembrane</keyword>
<evidence type="ECO:0000313" key="2">
    <source>
        <dbReference type="EMBL" id="KVN83971.1"/>
    </source>
</evidence>
<name>A0ABD4DZR5_9BURK</name>
<feature type="transmembrane region" description="Helical" evidence="1">
    <location>
        <begin position="12"/>
        <end position="33"/>
    </location>
</feature>
<dbReference type="EMBL" id="LPAD01000069">
    <property type="protein sequence ID" value="KVN83971.1"/>
    <property type="molecule type" value="Genomic_DNA"/>
</dbReference>
<feature type="transmembrane region" description="Helical" evidence="1">
    <location>
        <begin position="45"/>
        <end position="66"/>
    </location>
</feature>
<evidence type="ECO:0008006" key="4">
    <source>
        <dbReference type="Google" id="ProtNLM"/>
    </source>
</evidence>
<keyword evidence="1" id="KW-0472">Membrane</keyword>
<dbReference type="AlphaFoldDB" id="A0ABD4DZR5"/>
<gene>
    <name evidence="2" type="ORF">WJ68_15485</name>
</gene>